<dbReference type="Gene3D" id="3.20.20.80">
    <property type="entry name" value="Glycosidases"/>
    <property type="match status" value="1"/>
</dbReference>
<dbReference type="EC" id="3.2.1.20" evidence="3"/>
<keyword evidence="5" id="KW-0326">Glycosidase</keyword>
<comment type="catalytic activity">
    <reaction evidence="1">
        <text>Hydrolysis of terminal, non-reducing (1-&gt;4)-linked alpha-D-glucose residues with release of alpha-D-glucose.</text>
        <dbReference type="EC" id="3.2.1.20"/>
    </reaction>
</comment>
<dbReference type="EMBL" id="OV651813">
    <property type="protein sequence ID" value="CAH1098902.1"/>
    <property type="molecule type" value="Genomic_DNA"/>
</dbReference>
<reference evidence="8" key="1">
    <citation type="submission" date="2022-01" db="EMBL/GenBank/DDBJ databases">
        <authorList>
            <person name="King R."/>
        </authorList>
    </citation>
    <scope>NUCLEOTIDE SEQUENCE</scope>
</reference>
<name>A0A9P0G6U0_9CUCU</name>
<organism evidence="8 9">
    <name type="scientific">Psylliodes chrysocephalus</name>
    <dbReference type="NCBI Taxonomy" id="3402493"/>
    <lineage>
        <taxon>Eukaryota</taxon>
        <taxon>Metazoa</taxon>
        <taxon>Ecdysozoa</taxon>
        <taxon>Arthropoda</taxon>
        <taxon>Hexapoda</taxon>
        <taxon>Insecta</taxon>
        <taxon>Pterygota</taxon>
        <taxon>Neoptera</taxon>
        <taxon>Endopterygota</taxon>
        <taxon>Coleoptera</taxon>
        <taxon>Polyphaga</taxon>
        <taxon>Cucujiformia</taxon>
        <taxon>Chrysomeloidea</taxon>
        <taxon>Chrysomelidae</taxon>
        <taxon>Galerucinae</taxon>
        <taxon>Alticini</taxon>
        <taxon>Psylliodes</taxon>
    </lineage>
</organism>
<dbReference type="PANTHER" id="PTHR10357">
    <property type="entry name" value="ALPHA-AMYLASE FAMILY MEMBER"/>
    <property type="match status" value="1"/>
</dbReference>
<evidence type="ECO:0000313" key="9">
    <source>
        <dbReference type="Proteomes" id="UP001153636"/>
    </source>
</evidence>
<dbReference type="SMART" id="SM00642">
    <property type="entry name" value="Aamy"/>
    <property type="match status" value="1"/>
</dbReference>
<keyword evidence="5" id="KW-0378">Hydrolase</keyword>
<dbReference type="PANTHER" id="PTHR10357:SF179">
    <property type="entry name" value="NEUTRAL AND BASIC AMINO ACID TRANSPORT PROTEIN RBAT"/>
    <property type="match status" value="1"/>
</dbReference>
<keyword evidence="6" id="KW-0732">Signal</keyword>
<evidence type="ECO:0000256" key="4">
    <source>
        <dbReference type="ARBA" id="ARBA00023180"/>
    </source>
</evidence>
<comment type="similarity">
    <text evidence="2">Belongs to the glycosyl hydrolase 13 family.</text>
</comment>
<dbReference type="Proteomes" id="UP001153636">
    <property type="component" value="Chromosome 1"/>
</dbReference>
<keyword evidence="4" id="KW-0325">Glycoprotein</keyword>
<dbReference type="InterPro" id="IPR006047">
    <property type="entry name" value="GH13_cat_dom"/>
</dbReference>
<evidence type="ECO:0000259" key="7">
    <source>
        <dbReference type="SMART" id="SM00642"/>
    </source>
</evidence>
<sequence>MIRIFLILIYIQYIYSYQSNKPCDESWWKTATFYQIYPKSFKDSDGDGIGDLQGVIEKLDYIRNLGVTGIWLSPIFKSPEKDQGYDISDYRDINPMFGTLEIFQQLVNEVHKRRLKIIVDFVPNHTSDKHEWFEKSVNREDKYEDYYIWKGDENSTGPPNNWISNFKFSAWEWNENRKQYYLHHFLKEQPDLNFRNHHVRNEMKDILSYWLVQFNVDGVRIDAVPFLIEEKNFRDEPRSNDPTATEIDYEYLNHIYTLNQPESYELVYEWRAHVERTSAISGQEKICMSEAVQPTDMVIPYYGSADGSRLGAHFSFNFILLQELKSTSNAKDLANLINEWLNKLPTKYTSNWVLGSHDVHRVATKFGKERVDLLNMLTGFLPGIQVTYNGEEIGMENGPVPCMFGHDHVYNCTTYPNISRDFERTPMQWDNSKCAGFTNVTRTWLPVSYKKLECNVFDQEKNAKSHLNIYRDIQKLRTLLKQQTQIQLKVLDKNKNILEIVRFNNAMEGHRKTDIFEMILNYGNESVVVPITEEPPFQVMLRSGNSPKKCGEIINGKHITMDPYEAIIFRPTKRLPQK</sequence>
<evidence type="ECO:0000313" key="8">
    <source>
        <dbReference type="EMBL" id="CAH1098902.1"/>
    </source>
</evidence>
<feature type="signal peptide" evidence="6">
    <location>
        <begin position="1"/>
        <end position="16"/>
    </location>
</feature>
<evidence type="ECO:0000256" key="3">
    <source>
        <dbReference type="ARBA" id="ARBA00012741"/>
    </source>
</evidence>
<gene>
    <name evidence="8" type="ORF">PSYICH_LOCUS260</name>
</gene>
<protein>
    <recommendedName>
        <fullName evidence="3">alpha-glucosidase</fullName>
        <ecNumber evidence="3">3.2.1.20</ecNumber>
    </recommendedName>
</protein>
<dbReference type="GO" id="GO:0004558">
    <property type="term" value="F:alpha-1,4-glucosidase activity"/>
    <property type="evidence" value="ECO:0007669"/>
    <property type="project" value="UniProtKB-EC"/>
</dbReference>
<evidence type="ECO:0000256" key="1">
    <source>
        <dbReference type="ARBA" id="ARBA00001657"/>
    </source>
</evidence>
<feature type="chain" id="PRO_5040209788" description="alpha-glucosidase" evidence="6">
    <location>
        <begin position="17"/>
        <end position="578"/>
    </location>
</feature>
<evidence type="ECO:0000256" key="6">
    <source>
        <dbReference type="SAM" id="SignalP"/>
    </source>
</evidence>
<dbReference type="Pfam" id="PF00128">
    <property type="entry name" value="Alpha-amylase"/>
    <property type="match status" value="1"/>
</dbReference>
<evidence type="ECO:0000256" key="2">
    <source>
        <dbReference type="ARBA" id="ARBA00008061"/>
    </source>
</evidence>
<dbReference type="Gene3D" id="3.90.400.10">
    <property type="entry name" value="Oligo-1,6-glucosidase, Domain 2"/>
    <property type="match status" value="1"/>
</dbReference>
<dbReference type="SUPFAM" id="SSF51445">
    <property type="entry name" value="(Trans)glycosidases"/>
    <property type="match status" value="1"/>
</dbReference>
<dbReference type="InterPro" id="IPR045857">
    <property type="entry name" value="O16G_dom_2"/>
</dbReference>
<feature type="domain" description="Glycosyl hydrolase family 13 catalytic" evidence="7">
    <location>
        <begin position="35"/>
        <end position="424"/>
    </location>
</feature>
<proteinExistence type="inferred from homology"/>
<keyword evidence="9" id="KW-1185">Reference proteome</keyword>
<dbReference type="AlphaFoldDB" id="A0A9P0G6U0"/>
<evidence type="ECO:0000256" key="5">
    <source>
        <dbReference type="ARBA" id="ARBA00023295"/>
    </source>
</evidence>
<dbReference type="GO" id="GO:0005975">
    <property type="term" value="P:carbohydrate metabolic process"/>
    <property type="evidence" value="ECO:0007669"/>
    <property type="project" value="InterPro"/>
</dbReference>
<accession>A0A9P0G6U0</accession>
<dbReference type="FunFam" id="3.90.400.10:FF:000001">
    <property type="entry name" value="Maltase A3, isoform A"/>
    <property type="match status" value="1"/>
</dbReference>
<dbReference type="OrthoDB" id="1740265at2759"/>
<dbReference type="InterPro" id="IPR017853">
    <property type="entry name" value="GH"/>
</dbReference>